<dbReference type="InterPro" id="IPR038559">
    <property type="entry name" value="XkdN-like_sf"/>
</dbReference>
<dbReference type="Gene3D" id="3.30.2220.30">
    <property type="match status" value="1"/>
</dbReference>
<dbReference type="Proteomes" id="UP001297422">
    <property type="component" value="Unassembled WGS sequence"/>
</dbReference>
<evidence type="ECO:0000313" key="2">
    <source>
        <dbReference type="EMBL" id="MCB5492740.1"/>
    </source>
</evidence>
<dbReference type="AlphaFoldDB" id="A0AAJ1EZK6"/>
<evidence type="ECO:0000256" key="1">
    <source>
        <dbReference type="SAM" id="MobiDB-lite"/>
    </source>
</evidence>
<dbReference type="EMBL" id="JAJBNC010000004">
    <property type="protein sequence ID" value="MCB5492740.1"/>
    <property type="molecule type" value="Genomic_DNA"/>
</dbReference>
<organism evidence="2 3">
    <name type="scientific">Mediterraneibacter gnavus</name>
    <name type="common">Ruminococcus gnavus</name>
    <dbReference type="NCBI Taxonomy" id="33038"/>
    <lineage>
        <taxon>Bacteria</taxon>
        <taxon>Bacillati</taxon>
        <taxon>Bacillota</taxon>
        <taxon>Clostridia</taxon>
        <taxon>Lachnospirales</taxon>
        <taxon>Lachnospiraceae</taxon>
        <taxon>Mediterraneibacter</taxon>
    </lineage>
</organism>
<proteinExistence type="predicted"/>
<comment type="caution">
    <text evidence="2">The sequence shown here is derived from an EMBL/GenBank/DDBJ whole genome shotgun (WGS) entry which is preliminary data.</text>
</comment>
<dbReference type="Pfam" id="PF08890">
    <property type="entry name" value="Phage_TAC_5"/>
    <property type="match status" value="1"/>
</dbReference>
<evidence type="ECO:0000313" key="3">
    <source>
        <dbReference type="Proteomes" id="UP001297422"/>
    </source>
</evidence>
<reference evidence="2" key="1">
    <citation type="submission" date="2021-10" db="EMBL/GenBank/DDBJ databases">
        <title>Collection of gut derived symbiotic bacterial strains cultured from healthy donors.</title>
        <authorList>
            <person name="Lin H."/>
            <person name="Littmann E."/>
            <person name="Claire K."/>
            <person name="Pamer E."/>
        </authorList>
    </citation>
    <scope>NUCLEOTIDE SEQUENCE</scope>
    <source>
        <strain evidence="2">MSK.23.4</strain>
    </source>
</reference>
<protein>
    <recommendedName>
        <fullName evidence="4">Phage XkdN-like protein</fullName>
    </recommendedName>
</protein>
<name>A0AAJ1EZK6_MEDGN</name>
<evidence type="ECO:0008006" key="4">
    <source>
        <dbReference type="Google" id="ProtNLM"/>
    </source>
</evidence>
<gene>
    <name evidence="2" type="ORF">LIQ10_03145</name>
</gene>
<feature type="compositionally biased region" description="Basic and acidic residues" evidence="1">
    <location>
        <begin position="10"/>
        <end position="23"/>
    </location>
</feature>
<dbReference type="InterPro" id="IPR014986">
    <property type="entry name" value="XkdN-like"/>
</dbReference>
<feature type="region of interest" description="Disordered" evidence="1">
    <location>
        <begin position="1"/>
        <end position="23"/>
    </location>
</feature>
<dbReference type="RefSeq" id="WP_173878520.1">
    <property type="nucleotide sequence ID" value="NZ_JAAIMT010000003.1"/>
</dbReference>
<accession>A0AAJ1EZK6</accession>
<sequence>MARLSSVENKGQEVREENFSEKETQGQLLTVENDFISGMLAAAAYKNDELRQINITRDGKLYFSFKVHALGEEEANKCRKKYTKYVRNKQIGIKFAEETDTAKFRSSLIYHATVEEDRIKLWDNQQVWEGLRKQGVLVVTALDVIEAVLLGGEKDRVIDEINKLSGFDSENLEEVENKMEEAAKN</sequence>